<dbReference type="Pfam" id="PF00651">
    <property type="entry name" value="BTB"/>
    <property type="match status" value="1"/>
</dbReference>
<organism evidence="2 3">
    <name type="scientific">Steinernema carpocapsae</name>
    <name type="common">Entomopathogenic nematode</name>
    <dbReference type="NCBI Taxonomy" id="34508"/>
    <lineage>
        <taxon>Eukaryota</taxon>
        <taxon>Metazoa</taxon>
        <taxon>Ecdysozoa</taxon>
        <taxon>Nematoda</taxon>
        <taxon>Chromadorea</taxon>
        <taxon>Rhabditida</taxon>
        <taxon>Tylenchina</taxon>
        <taxon>Panagrolaimomorpha</taxon>
        <taxon>Strongyloidoidea</taxon>
        <taxon>Steinernematidae</taxon>
        <taxon>Steinernema</taxon>
    </lineage>
</organism>
<proteinExistence type="predicted"/>
<protein>
    <recommendedName>
        <fullName evidence="1">BTB domain-containing protein</fullName>
    </recommendedName>
</protein>
<comment type="caution">
    <text evidence="2">The sequence shown here is derived from an EMBL/GenBank/DDBJ whole genome shotgun (WGS) entry which is preliminary data.</text>
</comment>
<dbReference type="EMBL" id="AZBU02000003">
    <property type="protein sequence ID" value="TKR88922.1"/>
    <property type="molecule type" value="Genomic_DNA"/>
</dbReference>
<evidence type="ECO:0000259" key="1">
    <source>
        <dbReference type="SMART" id="SM00225"/>
    </source>
</evidence>
<keyword evidence="3" id="KW-1185">Reference proteome</keyword>
<sequence length="297" mass="33477">MNTRGSFAYDFDTEDFKSIPHDVGHFNLSAHNNTSQCSDLAEGYQCMILVAQPRNGDDVTIWKCLVSASLAMKNESEQKEVIFAQANDMLSTKSSGFHIHWPKTSQERAAEKAGKGATGSVLIEIYKASVAQLSHAVNSLVKNDQDVARFNVGGKELFLSKHVLRFHSAYFDGLFHKKHPAEEPYVIASTKLSEFLHFLMLLHGWDIDLSLNSVEYLLQLADTFRCSTVLKLCSDFLRSDRTIPLMQKVRLADTYKLHRVVVEAIQNSTAEEWKWASKKTELSVTTKDLIDQKLSLC</sequence>
<dbReference type="InterPro" id="IPR000210">
    <property type="entry name" value="BTB/POZ_dom"/>
</dbReference>
<dbReference type="PANTHER" id="PTHR47022:SF1">
    <property type="entry name" value="BTB AND MATH DOMAIN-CONTAINING PROTEIN 36-RELATED"/>
    <property type="match status" value="1"/>
</dbReference>
<dbReference type="InterPro" id="IPR011333">
    <property type="entry name" value="SKP1/BTB/POZ_sf"/>
</dbReference>
<gene>
    <name evidence="2" type="ORF">L596_013093</name>
</gene>
<dbReference type="OrthoDB" id="5866811at2759"/>
<name>A0A4U5NZC2_STECR</name>
<dbReference type="SMART" id="SM00225">
    <property type="entry name" value="BTB"/>
    <property type="match status" value="1"/>
</dbReference>
<feature type="domain" description="BTB" evidence="1">
    <location>
        <begin position="146"/>
        <end position="241"/>
    </location>
</feature>
<accession>A0A4U5NZC2</accession>
<evidence type="ECO:0000313" key="3">
    <source>
        <dbReference type="Proteomes" id="UP000298663"/>
    </source>
</evidence>
<dbReference type="AlphaFoldDB" id="A0A4U5NZC2"/>
<evidence type="ECO:0000313" key="2">
    <source>
        <dbReference type="EMBL" id="TKR88922.1"/>
    </source>
</evidence>
<reference evidence="2 3" key="2">
    <citation type="journal article" date="2019" name="G3 (Bethesda)">
        <title>Hybrid Assembly of the Genome of the Entomopathogenic Nematode Steinernema carpocapsae Identifies the X-Chromosome.</title>
        <authorList>
            <person name="Serra L."/>
            <person name="Macchietto M."/>
            <person name="Macias-Munoz A."/>
            <person name="McGill C.J."/>
            <person name="Rodriguez I.M."/>
            <person name="Rodriguez B."/>
            <person name="Murad R."/>
            <person name="Mortazavi A."/>
        </authorList>
    </citation>
    <scope>NUCLEOTIDE SEQUENCE [LARGE SCALE GENOMIC DNA]</scope>
    <source>
        <strain evidence="2 3">ALL</strain>
    </source>
</reference>
<dbReference type="SUPFAM" id="SSF54695">
    <property type="entry name" value="POZ domain"/>
    <property type="match status" value="1"/>
</dbReference>
<reference evidence="2 3" key="1">
    <citation type="journal article" date="2015" name="Genome Biol.">
        <title>Comparative genomics of Steinernema reveals deeply conserved gene regulatory networks.</title>
        <authorList>
            <person name="Dillman A.R."/>
            <person name="Macchietto M."/>
            <person name="Porter C.F."/>
            <person name="Rogers A."/>
            <person name="Williams B."/>
            <person name="Antoshechkin I."/>
            <person name="Lee M.M."/>
            <person name="Goodwin Z."/>
            <person name="Lu X."/>
            <person name="Lewis E.E."/>
            <person name="Goodrich-Blair H."/>
            <person name="Stock S.P."/>
            <person name="Adams B.J."/>
            <person name="Sternberg P.W."/>
            <person name="Mortazavi A."/>
        </authorList>
    </citation>
    <scope>NUCLEOTIDE SEQUENCE [LARGE SCALE GENOMIC DNA]</scope>
    <source>
        <strain evidence="2 3">ALL</strain>
    </source>
</reference>
<dbReference type="PANTHER" id="PTHR47022">
    <property type="entry name" value="BTB AND MATH DOMAIN-CONTAINING PROTEIN 36-RELATED"/>
    <property type="match status" value="1"/>
</dbReference>
<dbReference type="Proteomes" id="UP000298663">
    <property type="component" value="Unassembled WGS sequence"/>
</dbReference>
<dbReference type="Gene3D" id="3.30.710.10">
    <property type="entry name" value="Potassium Channel Kv1.1, Chain A"/>
    <property type="match status" value="1"/>
</dbReference>